<organism evidence="1 2">
    <name type="scientific">Fragilariopsis cylindrus CCMP1102</name>
    <dbReference type="NCBI Taxonomy" id="635003"/>
    <lineage>
        <taxon>Eukaryota</taxon>
        <taxon>Sar</taxon>
        <taxon>Stramenopiles</taxon>
        <taxon>Ochrophyta</taxon>
        <taxon>Bacillariophyta</taxon>
        <taxon>Bacillariophyceae</taxon>
        <taxon>Bacillariophycidae</taxon>
        <taxon>Bacillariales</taxon>
        <taxon>Bacillariaceae</taxon>
        <taxon>Fragilariopsis</taxon>
    </lineage>
</organism>
<protein>
    <submittedName>
        <fullName evidence="1">Uncharacterized protein</fullName>
    </submittedName>
</protein>
<dbReference type="EMBL" id="KV784357">
    <property type="protein sequence ID" value="OEU17167.1"/>
    <property type="molecule type" value="Genomic_DNA"/>
</dbReference>
<dbReference type="AlphaFoldDB" id="A0A1E7FG91"/>
<evidence type="ECO:0000313" key="1">
    <source>
        <dbReference type="EMBL" id="OEU17167.1"/>
    </source>
</evidence>
<name>A0A1E7FG91_9STRA</name>
<dbReference type="InParanoid" id="A0A1E7FG91"/>
<proteinExistence type="predicted"/>
<dbReference type="KEGG" id="fcy:FRACYDRAFT_268604"/>
<accession>A0A1E7FG91</accession>
<gene>
    <name evidence="1" type="ORF">FRACYDRAFT_268604</name>
</gene>
<evidence type="ECO:0000313" key="2">
    <source>
        <dbReference type="Proteomes" id="UP000095751"/>
    </source>
</evidence>
<keyword evidence="2" id="KW-1185">Reference proteome</keyword>
<reference evidence="1 2" key="1">
    <citation type="submission" date="2016-09" db="EMBL/GenBank/DDBJ databases">
        <title>Extensive genetic diversity and differential bi-allelic expression allows diatom success in the polar Southern Ocean.</title>
        <authorList>
            <consortium name="DOE Joint Genome Institute"/>
            <person name="Mock T."/>
            <person name="Otillar R.P."/>
            <person name="Strauss J."/>
            <person name="Dupont C."/>
            <person name="Frickenhaus S."/>
            <person name="Maumus F."/>
            <person name="Mcmullan M."/>
            <person name="Sanges R."/>
            <person name="Schmutz J."/>
            <person name="Toseland A."/>
            <person name="Valas R."/>
            <person name="Veluchamy A."/>
            <person name="Ward B.J."/>
            <person name="Allen A."/>
            <person name="Barry K."/>
            <person name="Falciatore A."/>
            <person name="Ferrante M."/>
            <person name="Fortunato A.E."/>
            <person name="Gloeckner G."/>
            <person name="Gruber A."/>
            <person name="Hipkin R."/>
            <person name="Janech M."/>
            <person name="Kroth P."/>
            <person name="Leese F."/>
            <person name="Lindquist E."/>
            <person name="Lyon B.R."/>
            <person name="Martin J."/>
            <person name="Mayer C."/>
            <person name="Parker M."/>
            <person name="Quesneville H."/>
            <person name="Raymond J."/>
            <person name="Uhlig C."/>
            <person name="Valentin K.U."/>
            <person name="Worden A.Z."/>
            <person name="Armbrust E.V."/>
            <person name="Bowler C."/>
            <person name="Green B."/>
            <person name="Moulton V."/>
            <person name="Van Oosterhout C."/>
            <person name="Grigoriev I."/>
        </authorList>
    </citation>
    <scope>NUCLEOTIDE SEQUENCE [LARGE SCALE GENOMIC DNA]</scope>
    <source>
        <strain evidence="1 2">CCMP1102</strain>
    </source>
</reference>
<dbReference type="Proteomes" id="UP000095751">
    <property type="component" value="Unassembled WGS sequence"/>
</dbReference>
<sequence>MILGLFFALRFRNDTLYDTLLLEERKPNSPLNDSSSWLRVLSLSNSSPSCLRVSPTNESDSR</sequence>